<dbReference type="Proteomes" id="UP000324222">
    <property type="component" value="Unassembled WGS sequence"/>
</dbReference>
<evidence type="ECO:0000313" key="1">
    <source>
        <dbReference type="EMBL" id="MPC43857.1"/>
    </source>
</evidence>
<dbReference type="AlphaFoldDB" id="A0A5B7FE64"/>
<proteinExistence type="predicted"/>
<dbReference type="EMBL" id="VSRR010006018">
    <property type="protein sequence ID" value="MPC43857.1"/>
    <property type="molecule type" value="Genomic_DNA"/>
</dbReference>
<evidence type="ECO:0000313" key="2">
    <source>
        <dbReference type="Proteomes" id="UP000324222"/>
    </source>
</evidence>
<protein>
    <submittedName>
        <fullName evidence="1">Uncharacterized protein</fullName>
    </submittedName>
</protein>
<gene>
    <name evidence="1" type="ORF">E2C01_037512</name>
</gene>
<comment type="caution">
    <text evidence="1">The sequence shown here is derived from an EMBL/GenBank/DDBJ whole genome shotgun (WGS) entry which is preliminary data.</text>
</comment>
<keyword evidence="2" id="KW-1185">Reference proteome</keyword>
<organism evidence="1 2">
    <name type="scientific">Portunus trituberculatus</name>
    <name type="common">Swimming crab</name>
    <name type="synonym">Neptunus trituberculatus</name>
    <dbReference type="NCBI Taxonomy" id="210409"/>
    <lineage>
        <taxon>Eukaryota</taxon>
        <taxon>Metazoa</taxon>
        <taxon>Ecdysozoa</taxon>
        <taxon>Arthropoda</taxon>
        <taxon>Crustacea</taxon>
        <taxon>Multicrustacea</taxon>
        <taxon>Malacostraca</taxon>
        <taxon>Eumalacostraca</taxon>
        <taxon>Eucarida</taxon>
        <taxon>Decapoda</taxon>
        <taxon>Pleocyemata</taxon>
        <taxon>Brachyura</taxon>
        <taxon>Eubrachyura</taxon>
        <taxon>Portunoidea</taxon>
        <taxon>Portunidae</taxon>
        <taxon>Portuninae</taxon>
        <taxon>Portunus</taxon>
    </lineage>
</organism>
<sequence length="98" mass="11099">MPSTPSSFVMALDTAVTRLRIGHTRLNAHLHRLGMTESPHCPFCCYAVAEALRKHFGSMFQAEVYQEQLKGWMHKPSESLTQLAQTVESLVWHAYPVT</sequence>
<reference evidence="1 2" key="1">
    <citation type="submission" date="2019-05" db="EMBL/GenBank/DDBJ databases">
        <title>Another draft genome of Portunus trituberculatus and its Hox gene families provides insights of decapod evolution.</title>
        <authorList>
            <person name="Jeong J.-H."/>
            <person name="Song I."/>
            <person name="Kim S."/>
            <person name="Choi T."/>
            <person name="Kim D."/>
            <person name="Ryu S."/>
            <person name="Kim W."/>
        </authorList>
    </citation>
    <scope>NUCLEOTIDE SEQUENCE [LARGE SCALE GENOMIC DNA]</scope>
    <source>
        <tissue evidence="1">Muscle</tissue>
    </source>
</reference>
<accession>A0A5B7FE64</accession>
<name>A0A5B7FE64_PORTR</name>